<dbReference type="InterPro" id="IPR027005">
    <property type="entry name" value="PMT-like"/>
</dbReference>
<dbReference type="PROSITE" id="PS50919">
    <property type="entry name" value="MIR"/>
    <property type="match status" value="3"/>
</dbReference>
<dbReference type="InterPro" id="IPR003342">
    <property type="entry name" value="ArnT-like_N"/>
</dbReference>
<organism evidence="17 18">
    <name type="scientific">Dermatophagoides pteronyssinus</name>
    <name type="common">European house dust mite</name>
    <dbReference type="NCBI Taxonomy" id="6956"/>
    <lineage>
        <taxon>Eukaryota</taxon>
        <taxon>Metazoa</taxon>
        <taxon>Ecdysozoa</taxon>
        <taxon>Arthropoda</taxon>
        <taxon>Chelicerata</taxon>
        <taxon>Arachnida</taxon>
        <taxon>Acari</taxon>
        <taxon>Acariformes</taxon>
        <taxon>Sarcoptiformes</taxon>
        <taxon>Astigmata</taxon>
        <taxon>Psoroptidia</taxon>
        <taxon>Analgoidea</taxon>
        <taxon>Pyroglyphidae</taxon>
        <taxon>Dermatophagoidinae</taxon>
        <taxon>Dermatophagoides</taxon>
    </lineage>
</organism>
<evidence type="ECO:0000313" key="17">
    <source>
        <dbReference type="EMBL" id="KAH9417761.1"/>
    </source>
</evidence>
<protein>
    <recommendedName>
        <fullName evidence="12">Protein O-mannosyl-transferase 2</fullName>
        <ecNumber evidence="4">2.4.1.109</ecNumber>
    </recommendedName>
</protein>
<dbReference type="Proteomes" id="UP000887458">
    <property type="component" value="Unassembled WGS sequence"/>
</dbReference>
<dbReference type="Gene3D" id="2.80.10.50">
    <property type="match status" value="1"/>
</dbReference>
<evidence type="ECO:0000256" key="6">
    <source>
        <dbReference type="ARBA" id="ARBA00022679"/>
    </source>
</evidence>
<dbReference type="InterPro" id="IPR032421">
    <property type="entry name" value="PMT_4TMC"/>
</dbReference>
<keyword evidence="5" id="KW-0328">Glycosyltransferase</keyword>
<dbReference type="Pfam" id="PF02815">
    <property type="entry name" value="MIR"/>
    <property type="match status" value="1"/>
</dbReference>
<keyword evidence="9" id="KW-0256">Endoplasmic reticulum</keyword>
<keyword evidence="8" id="KW-0677">Repeat</keyword>
<comment type="catalytic activity">
    <reaction evidence="14">
        <text>a di-trans,poly-cis-dolichyl beta-D-mannosyl phosphate + L-seryl-[protein] = 3-O-(alpha-D-mannosyl)-L-seryl-[protein] + a di-trans,poly-cis-dolichyl phosphate + H(+)</text>
        <dbReference type="Rhea" id="RHEA:17377"/>
        <dbReference type="Rhea" id="RHEA-COMP:9863"/>
        <dbReference type="Rhea" id="RHEA-COMP:13546"/>
        <dbReference type="Rhea" id="RHEA-COMP:19498"/>
        <dbReference type="Rhea" id="RHEA-COMP:19501"/>
        <dbReference type="ChEBI" id="CHEBI:15378"/>
        <dbReference type="ChEBI" id="CHEBI:29999"/>
        <dbReference type="ChEBI" id="CHEBI:57683"/>
        <dbReference type="ChEBI" id="CHEBI:58211"/>
        <dbReference type="ChEBI" id="CHEBI:137321"/>
        <dbReference type="EC" id="2.4.1.109"/>
    </reaction>
</comment>
<evidence type="ECO:0000256" key="12">
    <source>
        <dbReference type="ARBA" id="ARBA00039583"/>
    </source>
</evidence>
<evidence type="ECO:0000256" key="5">
    <source>
        <dbReference type="ARBA" id="ARBA00022676"/>
    </source>
</evidence>
<feature type="transmembrane region" description="Helical" evidence="15">
    <location>
        <begin position="572"/>
        <end position="592"/>
    </location>
</feature>
<dbReference type="PANTHER" id="PTHR10050:SF46">
    <property type="entry name" value="PROTEIN O-MANNOSYL-TRANSFERASE 2"/>
    <property type="match status" value="1"/>
</dbReference>
<feature type="domain" description="MIR" evidence="16">
    <location>
        <begin position="443"/>
        <end position="500"/>
    </location>
</feature>
<dbReference type="SUPFAM" id="SSF82109">
    <property type="entry name" value="MIR domain"/>
    <property type="match status" value="1"/>
</dbReference>
<keyword evidence="7 15" id="KW-0812">Transmembrane</keyword>
<comment type="catalytic activity">
    <reaction evidence="13">
        <text>a di-trans,poly-cis-dolichyl beta-D-mannosyl phosphate + L-threonyl-[protein] = 3-O-(alpha-D-mannosyl)-L-threonyl-[protein] + a di-trans,poly-cis-dolichyl phosphate + H(+)</text>
        <dbReference type="Rhea" id="RHEA:53396"/>
        <dbReference type="Rhea" id="RHEA-COMP:11060"/>
        <dbReference type="Rhea" id="RHEA-COMP:13547"/>
        <dbReference type="Rhea" id="RHEA-COMP:19498"/>
        <dbReference type="Rhea" id="RHEA-COMP:19501"/>
        <dbReference type="ChEBI" id="CHEBI:15378"/>
        <dbReference type="ChEBI" id="CHEBI:30013"/>
        <dbReference type="ChEBI" id="CHEBI:57683"/>
        <dbReference type="ChEBI" id="CHEBI:58211"/>
        <dbReference type="ChEBI" id="CHEBI:137323"/>
        <dbReference type="EC" id="2.4.1.109"/>
    </reaction>
</comment>
<gene>
    <name evidence="17" type="primary">POMT2</name>
    <name evidence="17" type="ORF">DERP_011472</name>
</gene>
<feature type="transmembrane region" description="Helical" evidence="15">
    <location>
        <begin position="645"/>
        <end position="673"/>
    </location>
</feature>
<evidence type="ECO:0000256" key="10">
    <source>
        <dbReference type="ARBA" id="ARBA00022989"/>
    </source>
</evidence>
<comment type="pathway">
    <text evidence="2">Protein modification; protein glycosylation.</text>
</comment>
<dbReference type="Pfam" id="PF02366">
    <property type="entry name" value="PMT"/>
    <property type="match status" value="1"/>
</dbReference>
<comment type="caution">
    <text evidence="17">The sequence shown here is derived from an EMBL/GenBank/DDBJ whole genome shotgun (WGS) entry which is preliminary data.</text>
</comment>
<reference evidence="17 18" key="1">
    <citation type="journal article" date="2018" name="J. Allergy Clin. Immunol.">
        <title>High-quality assembly of Dermatophagoides pteronyssinus genome and transcriptome reveals a wide range of novel allergens.</title>
        <authorList>
            <person name="Liu X.Y."/>
            <person name="Yang K.Y."/>
            <person name="Wang M.Q."/>
            <person name="Kwok J.S."/>
            <person name="Zeng X."/>
            <person name="Yang Z."/>
            <person name="Xiao X.J."/>
            <person name="Lau C.P."/>
            <person name="Li Y."/>
            <person name="Huang Z.M."/>
            <person name="Ba J.G."/>
            <person name="Yim A.K."/>
            <person name="Ouyang C.Y."/>
            <person name="Ngai S.M."/>
            <person name="Chan T.F."/>
            <person name="Leung E.L."/>
            <person name="Liu L."/>
            <person name="Liu Z.G."/>
            <person name="Tsui S.K."/>
        </authorList>
    </citation>
    <scope>NUCLEOTIDE SEQUENCE [LARGE SCALE GENOMIC DNA]</scope>
    <source>
        <strain evidence="17">Derp</strain>
    </source>
</reference>
<dbReference type="PANTHER" id="PTHR10050">
    <property type="entry name" value="DOLICHYL-PHOSPHATE-MANNOSE--PROTEIN MANNOSYLTRANSFERASE"/>
    <property type="match status" value="1"/>
</dbReference>
<dbReference type="EMBL" id="NJHN03000074">
    <property type="protein sequence ID" value="KAH9417761.1"/>
    <property type="molecule type" value="Genomic_DNA"/>
</dbReference>
<sequence>MTTNIQKQHSNIKPVMKNNEKCPNVNQSLSTNKYNSEWWLCFSFITVLAFATRFYKIAEPNHVCWDETHFGKMASWYINHTFFFDVHPPLGKMLIAYAGHLTGYNGTFPFNKPGDSYGDYPILGMRIFCATLGTMIVPCSFVIVWNLSQSLAASIMASTLLLFDIGMIILSQYILLDPVLMCFITCSTMGMTMFYSLADRPFQTQWWFWLSWSGFFLACAMSVKFVGLFVVLLVGIFTINDLWNIYGDLNNSIILVVKHFLARVLCLIILPIIVYMVFFWCHLTVLNQSGSGDGFYSSAFQSTLKGNSLYNASMPQFVAYGATVTIKNHRTGGAYLHSHWHLYPEGIGARQQQVTTYSHKDDNNKWRIKKYNEESTENSEPIEYVKNGDLIRLEHLVTERNLHSHNEMAPITKKHFQVTCYGEKGIGDANDVFRIEFETGNNGQSLEAVKTRFKLVHYLMNCAIYSHNKQLPKWAFEQLEVTCTPNVFDTKNTLWNVEDNYFPRLPNVSVNVYAPKFFDKFLESHAVMLQGNSGLKPKEGEVTSRPWQWPINYRGQFFSGNDYKIYLLGNPIIWWLNLLMLFFYPFIVLIIIIRRKRNCDEIPLIEKENQRFLSASIWLFIGWCLHYFPFYAMGRVLYFHHYFPAAIFSSMLTAVILDYLFNALPILMVYIIYDQKSTDYRYQNARLVLHFIYGTFISAIAYSFYLFSPLAYGIIRLLTSVTNSHVGNSSTGSSSIIIAAGVAIGSQSSLSIDGGDLNPDKIDYSSEQQMKSLRWMESWEF</sequence>
<evidence type="ECO:0000256" key="11">
    <source>
        <dbReference type="ARBA" id="ARBA00023136"/>
    </source>
</evidence>
<feature type="transmembrane region" description="Helical" evidence="15">
    <location>
        <begin position="209"/>
        <end position="239"/>
    </location>
</feature>
<dbReference type="Pfam" id="PF16192">
    <property type="entry name" value="PMT_4TMC"/>
    <property type="match status" value="1"/>
</dbReference>
<comment type="subcellular location">
    <subcellularLocation>
        <location evidence="1">Endoplasmic reticulum membrane</location>
        <topology evidence="1">Multi-pass membrane protein</topology>
    </subcellularLocation>
</comment>
<evidence type="ECO:0000256" key="8">
    <source>
        <dbReference type="ARBA" id="ARBA00022737"/>
    </source>
</evidence>
<evidence type="ECO:0000256" key="15">
    <source>
        <dbReference type="SAM" id="Phobius"/>
    </source>
</evidence>
<proteinExistence type="inferred from homology"/>
<evidence type="ECO:0000256" key="14">
    <source>
        <dbReference type="ARBA" id="ARBA00045102"/>
    </source>
</evidence>
<keyword evidence="10 15" id="KW-1133">Transmembrane helix</keyword>
<keyword evidence="18" id="KW-1185">Reference proteome</keyword>
<feature type="transmembrane region" description="Helical" evidence="15">
    <location>
        <begin position="127"/>
        <end position="145"/>
    </location>
</feature>
<keyword evidence="6" id="KW-0808">Transferase</keyword>
<evidence type="ECO:0000256" key="2">
    <source>
        <dbReference type="ARBA" id="ARBA00004922"/>
    </source>
</evidence>
<evidence type="ECO:0000256" key="9">
    <source>
        <dbReference type="ARBA" id="ARBA00022824"/>
    </source>
</evidence>
<dbReference type="InterPro" id="IPR016093">
    <property type="entry name" value="MIR_motif"/>
</dbReference>
<feature type="domain" description="MIR" evidence="16">
    <location>
        <begin position="382"/>
        <end position="438"/>
    </location>
</feature>
<comment type="similarity">
    <text evidence="3">Belongs to the glycosyltransferase 39 family.</text>
</comment>
<evidence type="ECO:0000256" key="13">
    <source>
        <dbReference type="ARBA" id="ARBA00045085"/>
    </source>
</evidence>
<evidence type="ECO:0000256" key="1">
    <source>
        <dbReference type="ARBA" id="ARBA00004477"/>
    </source>
</evidence>
<feature type="transmembrane region" description="Helical" evidence="15">
    <location>
        <begin position="260"/>
        <end position="280"/>
    </location>
</feature>
<dbReference type="EC" id="2.4.1.109" evidence="4"/>
<feature type="transmembrane region" description="Helical" evidence="15">
    <location>
        <begin position="685"/>
        <end position="707"/>
    </location>
</feature>
<accession>A0ABQ8J5K2</accession>
<dbReference type="SMART" id="SM00472">
    <property type="entry name" value="MIR"/>
    <property type="match status" value="3"/>
</dbReference>
<reference evidence="17 18" key="2">
    <citation type="journal article" date="2022" name="Mol. Biol. Evol.">
        <title>Comparative Genomics Reveals Insights into the Divergent Evolution of Astigmatic Mites and Household Pest Adaptations.</title>
        <authorList>
            <person name="Xiong Q."/>
            <person name="Wan A.T."/>
            <person name="Liu X."/>
            <person name="Fung C.S."/>
            <person name="Xiao X."/>
            <person name="Malainual N."/>
            <person name="Hou J."/>
            <person name="Wang L."/>
            <person name="Wang M."/>
            <person name="Yang K.Y."/>
            <person name="Cui Y."/>
            <person name="Leung E.L."/>
            <person name="Nong W."/>
            <person name="Shin S.K."/>
            <person name="Au S.W."/>
            <person name="Jeong K.Y."/>
            <person name="Chew F.T."/>
            <person name="Hui J.H."/>
            <person name="Leung T.F."/>
            <person name="Tungtrongchitr A."/>
            <person name="Zhong N."/>
            <person name="Liu Z."/>
            <person name="Tsui S.K."/>
        </authorList>
    </citation>
    <scope>NUCLEOTIDE SEQUENCE [LARGE SCALE GENOMIC DNA]</scope>
    <source>
        <strain evidence="17">Derp</strain>
    </source>
</reference>
<evidence type="ECO:0000256" key="4">
    <source>
        <dbReference type="ARBA" id="ARBA00012839"/>
    </source>
</evidence>
<feature type="domain" description="MIR" evidence="16">
    <location>
        <begin position="315"/>
        <end position="371"/>
    </location>
</feature>
<feature type="transmembrane region" description="Helical" evidence="15">
    <location>
        <begin position="612"/>
        <end position="633"/>
    </location>
</feature>
<dbReference type="InterPro" id="IPR036300">
    <property type="entry name" value="MIR_dom_sf"/>
</dbReference>
<evidence type="ECO:0000256" key="7">
    <source>
        <dbReference type="ARBA" id="ARBA00022692"/>
    </source>
</evidence>
<name>A0ABQ8J5K2_DERPT</name>
<evidence type="ECO:0000256" key="3">
    <source>
        <dbReference type="ARBA" id="ARBA00007222"/>
    </source>
</evidence>
<feature type="transmembrane region" description="Helical" evidence="15">
    <location>
        <begin position="151"/>
        <end position="171"/>
    </location>
</feature>
<evidence type="ECO:0000313" key="18">
    <source>
        <dbReference type="Proteomes" id="UP000887458"/>
    </source>
</evidence>
<keyword evidence="11 15" id="KW-0472">Membrane</keyword>
<feature type="transmembrane region" description="Helical" evidence="15">
    <location>
        <begin position="37"/>
        <end position="55"/>
    </location>
</feature>
<evidence type="ECO:0000259" key="16">
    <source>
        <dbReference type="PROSITE" id="PS50919"/>
    </source>
</evidence>
<dbReference type="CDD" id="cd23282">
    <property type="entry name" value="beta-trefoil_MIR_POMT2"/>
    <property type="match status" value="1"/>
</dbReference>